<keyword evidence="4 8" id="KW-0812">Transmembrane</keyword>
<dbReference type="Pfam" id="PF04093">
    <property type="entry name" value="MreD"/>
    <property type="match status" value="1"/>
</dbReference>
<dbReference type="GO" id="GO:0008360">
    <property type="term" value="P:regulation of cell shape"/>
    <property type="evidence" value="ECO:0007669"/>
    <property type="project" value="UniProtKB-KW"/>
</dbReference>
<evidence type="ECO:0000256" key="7">
    <source>
        <dbReference type="ARBA" id="ARBA00023136"/>
    </source>
</evidence>
<keyword evidence="10" id="KW-1185">Reference proteome</keyword>
<dbReference type="Proteomes" id="UP000005444">
    <property type="component" value="Chromosome"/>
</dbReference>
<evidence type="ECO:0000313" key="10">
    <source>
        <dbReference type="Proteomes" id="UP000005444"/>
    </source>
</evidence>
<feature type="transmembrane region" description="Helical" evidence="8">
    <location>
        <begin position="141"/>
        <end position="163"/>
    </location>
</feature>
<evidence type="ECO:0000256" key="3">
    <source>
        <dbReference type="ARBA" id="ARBA00022475"/>
    </source>
</evidence>
<organism evidence="9 10">
    <name type="scientific">Pediococcus claussenii (strain ATCC BAA-344 / DSM 14800 / JCM 18046 / KCTC 3811 / LMG 21948 / P06)</name>
    <dbReference type="NCBI Taxonomy" id="701521"/>
    <lineage>
        <taxon>Bacteria</taxon>
        <taxon>Bacillati</taxon>
        <taxon>Bacillota</taxon>
        <taxon>Bacilli</taxon>
        <taxon>Lactobacillales</taxon>
        <taxon>Lactobacillaceae</taxon>
        <taxon>Pediococcus</taxon>
    </lineage>
</organism>
<proteinExistence type="inferred from homology"/>
<dbReference type="HOGENOM" id="CLU_121959_0_1_9"/>
<feature type="transmembrane region" description="Helical" evidence="8">
    <location>
        <begin position="6"/>
        <end position="25"/>
    </location>
</feature>
<comment type="similarity">
    <text evidence="2">Belongs to the MreD family.</text>
</comment>
<name>G8PCK5_PEDCP</name>
<feature type="transmembrane region" description="Helical" evidence="8">
    <location>
        <begin position="108"/>
        <end position="129"/>
    </location>
</feature>
<dbReference type="RefSeq" id="WP_014215187.1">
    <property type="nucleotide sequence ID" value="NC_016605.1"/>
</dbReference>
<comment type="subcellular location">
    <subcellularLocation>
        <location evidence="1">Cell membrane</location>
        <topology evidence="1">Multi-pass membrane protein</topology>
    </subcellularLocation>
</comment>
<accession>G8PCK5</accession>
<dbReference type="KEGG" id="pce:PECL_698"/>
<feature type="transmembrane region" description="Helical" evidence="8">
    <location>
        <begin position="76"/>
        <end position="96"/>
    </location>
</feature>
<dbReference type="GO" id="GO:0005886">
    <property type="term" value="C:plasma membrane"/>
    <property type="evidence" value="ECO:0007669"/>
    <property type="project" value="UniProtKB-SubCell"/>
</dbReference>
<dbReference type="EMBL" id="CP003137">
    <property type="protein sequence ID" value="AEV94990.1"/>
    <property type="molecule type" value="Genomic_DNA"/>
</dbReference>
<keyword evidence="7 8" id="KW-0472">Membrane</keyword>
<evidence type="ECO:0000313" key="9">
    <source>
        <dbReference type="EMBL" id="AEV94990.1"/>
    </source>
</evidence>
<sequence>MLQSAKLKYIYPIGLFIAFFLDGIIEQLFSRQLFQYPYSMVSNLTIIWMVLSIFFEGESHIHFVMWAFIIGLAFDWYYTGIFGVNVFIYPLTVILVRGIEPFLKHRFLEIFFVTSLAVGLSNALFYVVFQAFHFANVSTAFFIGYAFIPTIILNLSFLVIIYYPVKILFRKTRGTNSRIFK</sequence>
<evidence type="ECO:0000256" key="2">
    <source>
        <dbReference type="ARBA" id="ARBA00007776"/>
    </source>
</evidence>
<dbReference type="InterPro" id="IPR007227">
    <property type="entry name" value="Cell_shape_determining_MreD"/>
</dbReference>
<dbReference type="AlphaFoldDB" id="G8PCK5"/>
<dbReference type="PATRIC" id="fig|701521.8.peg.667"/>
<keyword evidence="3" id="KW-1003">Cell membrane</keyword>
<evidence type="ECO:0000256" key="1">
    <source>
        <dbReference type="ARBA" id="ARBA00004651"/>
    </source>
</evidence>
<evidence type="ECO:0000256" key="6">
    <source>
        <dbReference type="ARBA" id="ARBA00022989"/>
    </source>
</evidence>
<keyword evidence="5" id="KW-0133">Cell shape</keyword>
<keyword evidence="6 8" id="KW-1133">Transmembrane helix</keyword>
<evidence type="ECO:0000256" key="4">
    <source>
        <dbReference type="ARBA" id="ARBA00022692"/>
    </source>
</evidence>
<evidence type="ECO:0000256" key="8">
    <source>
        <dbReference type="SAM" id="Phobius"/>
    </source>
</evidence>
<dbReference type="STRING" id="701521.PECL_698"/>
<dbReference type="NCBIfam" id="TIGR03426">
    <property type="entry name" value="shape_MreD"/>
    <property type="match status" value="1"/>
</dbReference>
<gene>
    <name evidence="9" type="primary">mreD</name>
    <name evidence="9" type="ordered locus">PECL_698</name>
</gene>
<evidence type="ECO:0000256" key="5">
    <source>
        <dbReference type="ARBA" id="ARBA00022960"/>
    </source>
</evidence>
<protein>
    <submittedName>
        <fullName evidence="9">Rod shape-determining protein MreD</fullName>
    </submittedName>
</protein>
<dbReference type="eggNOG" id="COG2891">
    <property type="taxonomic scope" value="Bacteria"/>
</dbReference>
<reference evidence="9 10" key="1">
    <citation type="journal article" date="2012" name="J. Bacteriol.">
        <title>Complete Genome Sequence of the Beer Spoilage Organism Pediococcus claussenii ATCC BAA-344T.</title>
        <authorList>
            <person name="Pittet V."/>
            <person name="Abegunde T."/>
            <person name="Marfleet T."/>
            <person name="Haakensen M."/>
            <person name="Morrow K."/>
            <person name="Jayaprakash T."/>
            <person name="Schroeder K."/>
            <person name="Trost B."/>
            <person name="Byrns S."/>
            <person name="Bergsveinson J."/>
            <person name="Kusalik A."/>
            <person name="Ziola B."/>
        </authorList>
    </citation>
    <scope>NUCLEOTIDE SEQUENCE [LARGE SCALE GENOMIC DNA]</scope>
    <source>
        <strain evidence="9 10">ATCC BAA-344</strain>
    </source>
</reference>